<keyword evidence="4 5" id="KW-0975">Bacterial flagellum</keyword>
<dbReference type="EMBL" id="JQEC01000004">
    <property type="protein sequence ID" value="KGJ97020.1"/>
    <property type="molecule type" value="Genomic_DNA"/>
</dbReference>
<dbReference type="GO" id="GO:0009425">
    <property type="term" value="C:bacterial-type flagellum basal body"/>
    <property type="evidence" value="ECO:0007669"/>
    <property type="project" value="UniProtKB-SubCell"/>
</dbReference>
<comment type="subcellular location">
    <subcellularLocation>
        <location evidence="1 5">Bacterial flagellum basal body</location>
    </subcellularLocation>
</comment>
<evidence type="ECO:0000313" key="7">
    <source>
        <dbReference type="Proteomes" id="UP000029868"/>
    </source>
</evidence>
<dbReference type="PRINTS" id="PR01006">
    <property type="entry name" value="FLGHOOKFLIE"/>
</dbReference>
<dbReference type="GO" id="GO:0071973">
    <property type="term" value="P:bacterial-type flagellum-dependent cell motility"/>
    <property type="evidence" value="ECO:0007669"/>
    <property type="project" value="InterPro"/>
</dbReference>
<evidence type="ECO:0000256" key="5">
    <source>
        <dbReference type="HAMAP-Rule" id="MF_00724"/>
    </source>
</evidence>
<organism evidence="6 7">
    <name type="scientific">Colwellia psychrerythraea</name>
    <name type="common">Vibrio psychroerythus</name>
    <dbReference type="NCBI Taxonomy" id="28229"/>
    <lineage>
        <taxon>Bacteria</taxon>
        <taxon>Pseudomonadati</taxon>
        <taxon>Pseudomonadota</taxon>
        <taxon>Gammaproteobacteria</taxon>
        <taxon>Alteromonadales</taxon>
        <taxon>Colwelliaceae</taxon>
        <taxon>Colwellia</taxon>
    </lineage>
</organism>
<dbReference type="PANTHER" id="PTHR34653:SF1">
    <property type="entry name" value="FLAGELLAR HOOK-BASAL BODY COMPLEX PROTEIN FLIE"/>
    <property type="match status" value="1"/>
</dbReference>
<sequence length="122" mass="13056">MDIKSNSLYSQMQNMSLQAMGNKLPPVGTDAMGVNGLADNGIGKVNDSTSNFGSMLTDALKSVNELQKESGDKKRAFEMGDSNVTLAEVMIASSKSGIALDATVQIRNKFVEAYKEIMSMPV</sequence>
<dbReference type="OrthoDB" id="8909229at2"/>
<dbReference type="GO" id="GO:0003774">
    <property type="term" value="F:cytoskeletal motor activity"/>
    <property type="evidence" value="ECO:0007669"/>
    <property type="project" value="InterPro"/>
</dbReference>
<dbReference type="InterPro" id="IPR001624">
    <property type="entry name" value="FliE"/>
</dbReference>
<dbReference type="Pfam" id="PF02049">
    <property type="entry name" value="FliE"/>
    <property type="match status" value="1"/>
</dbReference>
<protein>
    <recommendedName>
        <fullName evidence="3 5">Flagellar hook-basal body complex protein FliE</fullName>
    </recommendedName>
</protein>
<dbReference type="RefSeq" id="WP_033080779.1">
    <property type="nucleotide sequence ID" value="NZ_JQEC01000004.1"/>
</dbReference>
<gene>
    <name evidence="5" type="primary">fliE</name>
    <name evidence="6" type="ORF">GAB14E_1488</name>
</gene>
<proteinExistence type="inferred from homology"/>
<comment type="caution">
    <text evidence="6">The sequence shown here is derived from an EMBL/GenBank/DDBJ whole genome shotgun (WGS) entry which is preliminary data.</text>
</comment>
<name>A0A099L3K3_COLPS</name>
<evidence type="ECO:0000313" key="6">
    <source>
        <dbReference type="EMBL" id="KGJ97020.1"/>
    </source>
</evidence>
<reference evidence="6 7" key="1">
    <citation type="submission" date="2014-08" db="EMBL/GenBank/DDBJ databases">
        <title>Genomic and Phenotypic Diversity of Colwellia psychrerythraea strains from Disparate Marine Basins.</title>
        <authorList>
            <person name="Techtmann S.M."/>
            <person name="Stelling S.C."/>
            <person name="Utturkar S.M."/>
            <person name="Alshibli N."/>
            <person name="Harris A."/>
            <person name="Brown S.D."/>
            <person name="Hazen T.C."/>
        </authorList>
    </citation>
    <scope>NUCLEOTIDE SEQUENCE [LARGE SCALE GENOMIC DNA]</scope>
    <source>
        <strain evidence="6 7">GAB14E</strain>
    </source>
</reference>
<evidence type="ECO:0000256" key="2">
    <source>
        <dbReference type="ARBA" id="ARBA00009272"/>
    </source>
</evidence>
<evidence type="ECO:0000256" key="1">
    <source>
        <dbReference type="ARBA" id="ARBA00004117"/>
    </source>
</evidence>
<dbReference type="PATRIC" id="fig|28229.3.peg.650"/>
<dbReference type="AlphaFoldDB" id="A0A099L3K3"/>
<evidence type="ECO:0000256" key="4">
    <source>
        <dbReference type="ARBA" id="ARBA00023143"/>
    </source>
</evidence>
<dbReference type="HAMAP" id="MF_00724">
    <property type="entry name" value="FliE"/>
    <property type="match status" value="1"/>
</dbReference>
<accession>A0A099L3K3</accession>
<keyword evidence="6" id="KW-0966">Cell projection</keyword>
<dbReference type="GO" id="GO:0005198">
    <property type="term" value="F:structural molecule activity"/>
    <property type="evidence" value="ECO:0007669"/>
    <property type="project" value="UniProtKB-UniRule"/>
</dbReference>
<dbReference type="Proteomes" id="UP000029868">
    <property type="component" value="Unassembled WGS sequence"/>
</dbReference>
<keyword evidence="6" id="KW-0282">Flagellum</keyword>
<dbReference type="NCBIfam" id="TIGR00205">
    <property type="entry name" value="fliE"/>
    <property type="match status" value="1"/>
</dbReference>
<comment type="similarity">
    <text evidence="2 5">Belongs to the FliE family.</text>
</comment>
<dbReference type="PANTHER" id="PTHR34653">
    <property type="match status" value="1"/>
</dbReference>
<evidence type="ECO:0000256" key="3">
    <source>
        <dbReference type="ARBA" id="ARBA00018024"/>
    </source>
</evidence>
<keyword evidence="6" id="KW-0969">Cilium</keyword>